<keyword evidence="3" id="KW-1185">Reference proteome</keyword>
<dbReference type="Pfam" id="PF00535">
    <property type="entry name" value="Glycos_transf_2"/>
    <property type="match status" value="1"/>
</dbReference>
<dbReference type="InterPro" id="IPR001173">
    <property type="entry name" value="Glyco_trans_2-like"/>
</dbReference>
<dbReference type="RefSeq" id="WP_109603984.1">
    <property type="nucleotide sequence ID" value="NZ_QGGI01000003.1"/>
</dbReference>
<feature type="domain" description="Glycosyltransferase 2-like" evidence="1">
    <location>
        <begin position="5"/>
        <end position="126"/>
    </location>
</feature>
<dbReference type="PANTHER" id="PTHR43630:SF2">
    <property type="entry name" value="GLYCOSYLTRANSFERASE"/>
    <property type="match status" value="1"/>
</dbReference>
<evidence type="ECO:0000313" key="2">
    <source>
        <dbReference type="EMBL" id="PWJ95866.1"/>
    </source>
</evidence>
<dbReference type="AlphaFoldDB" id="A0AA45C813"/>
<dbReference type="Proteomes" id="UP000245921">
    <property type="component" value="Unassembled WGS sequence"/>
</dbReference>
<proteinExistence type="predicted"/>
<reference evidence="2 3" key="1">
    <citation type="submission" date="2018-05" db="EMBL/GenBank/DDBJ databases">
        <title>Genomic Encyclopedia of Type Strains, Phase IV (KMG-IV): sequencing the most valuable type-strain genomes for metagenomic binning, comparative biology and taxonomic classification.</title>
        <authorList>
            <person name="Goeker M."/>
        </authorList>
    </citation>
    <scope>NUCLEOTIDE SEQUENCE [LARGE SCALE GENOMIC DNA]</scope>
    <source>
        <strain evidence="2 3">DSM 24906</strain>
    </source>
</reference>
<dbReference type="InterPro" id="IPR029044">
    <property type="entry name" value="Nucleotide-diphossugar_trans"/>
</dbReference>
<sequence>MPKISACLIVRDEESNIQRCLDSIVEQVDEIIIVDTGSIDNTVELCKKYTDKIYFKKWNNNFSEARNYSIEKSTGDWVFLIDADEELFIKNIDKDLKFIVKKAEQNNCKVIIPINRNYMSFDYQTYDEFNLPRLFTKGNIKYVNSVHNQPIYNGKEFHTSDIKIYHYGYLWTESLKLKKLNRSYPLILNEIENFKEKNHDSQYYYIGQKLKLDLISENDYIFLRDFKKYKKEILEKSKEEAMSIENVKDYIYTIEKYGMVSEAKDITEVFYLNNKLNPDISLIMANFYYKENDYKNSIKYFEVFLNALYNYYNNISKISFSVIYNSILFKTLKMMFLCFSRENIELKFENVSEEKLIYIYNNNDFNYMSELYFYFLLKDLNINVKKPLLLQENFKNEVLERNIGRYLIKIDKEKKDLIYFLILSYSLYFENLDYMYSNIFEVFNENLNGKNLAIVLIFAEELFDILGNNIFYKLTLKALGENSDLWKYFEAVFYFKNKDKIKGMAFFNKNKSIHKKSMTEDIMYRYIKDIEITNYSLIKRPYILSVLDSNINLYENEKIFHSSICKIFENDNISQEFITFMNISDLNNINKSLVEDYLCLYEKNRDLNVMECLKNYIIKKIEDKSEKNLKSVIKDIEKILESFQNPYIPTPKWAISVLEDKNSKKSCFFDLKDKIIYLSIPAFNYNLDMEITFLNIWKEKRNFYYKEKILDKKDNSNIIKYFEEDINIINSYLDNYIDIEENMLLINFNKKYGIIGENDEFDFKLFDESAIFLPELLDEKNFKIFLEEDFFNSKLIITFSDPESAFKNPYSNFYLKDKIFLKNDYHIILNDGKYKYYIKK</sequence>
<organism evidence="2 3">
    <name type="scientific">Oceanotoga teriensis</name>
    <dbReference type="NCBI Taxonomy" id="515440"/>
    <lineage>
        <taxon>Bacteria</taxon>
        <taxon>Thermotogati</taxon>
        <taxon>Thermotogota</taxon>
        <taxon>Thermotogae</taxon>
        <taxon>Petrotogales</taxon>
        <taxon>Petrotogaceae</taxon>
        <taxon>Oceanotoga</taxon>
    </lineage>
</organism>
<protein>
    <submittedName>
        <fullName evidence="2">Glycosyltransferase involved in cell wall biosynthesis</fullName>
    </submittedName>
</protein>
<comment type="caution">
    <text evidence="2">The sequence shown here is derived from an EMBL/GenBank/DDBJ whole genome shotgun (WGS) entry which is preliminary data.</text>
</comment>
<dbReference type="Gene3D" id="3.90.550.10">
    <property type="entry name" value="Spore Coat Polysaccharide Biosynthesis Protein SpsA, Chain A"/>
    <property type="match status" value="1"/>
</dbReference>
<accession>A0AA45C813</accession>
<evidence type="ECO:0000313" key="3">
    <source>
        <dbReference type="Proteomes" id="UP000245921"/>
    </source>
</evidence>
<dbReference type="PANTHER" id="PTHR43630">
    <property type="entry name" value="POLY-BETA-1,6-N-ACETYL-D-GLUCOSAMINE SYNTHASE"/>
    <property type="match status" value="1"/>
</dbReference>
<gene>
    <name evidence="2" type="ORF">C7380_10343</name>
</gene>
<dbReference type="EMBL" id="QGGI01000003">
    <property type="protein sequence ID" value="PWJ95866.1"/>
    <property type="molecule type" value="Genomic_DNA"/>
</dbReference>
<dbReference type="SUPFAM" id="SSF53448">
    <property type="entry name" value="Nucleotide-diphospho-sugar transferases"/>
    <property type="match status" value="1"/>
</dbReference>
<evidence type="ECO:0000259" key="1">
    <source>
        <dbReference type="Pfam" id="PF00535"/>
    </source>
</evidence>
<name>A0AA45C813_9BACT</name>
<dbReference type="CDD" id="cd02511">
    <property type="entry name" value="Beta4Glucosyltransferase"/>
    <property type="match status" value="1"/>
</dbReference>